<organism evidence="1 2">
    <name type="scientific">Thelephora ganbajun</name>
    <name type="common">Ganba fungus</name>
    <dbReference type="NCBI Taxonomy" id="370292"/>
    <lineage>
        <taxon>Eukaryota</taxon>
        <taxon>Fungi</taxon>
        <taxon>Dikarya</taxon>
        <taxon>Basidiomycota</taxon>
        <taxon>Agaricomycotina</taxon>
        <taxon>Agaricomycetes</taxon>
        <taxon>Thelephorales</taxon>
        <taxon>Thelephoraceae</taxon>
        <taxon>Thelephora</taxon>
    </lineage>
</organism>
<dbReference type="Proteomes" id="UP000886501">
    <property type="component" value="Unassembled WGS sequence"/>
</dbReference>
<accession>A0ACB6ZL58</accession>
<name>A0ACB6ZL58_THEGA</name>
<keyword evidence="2" id="KW-1185">Reference proteome</keyword>
<reference evidence="1" key="2">
    <citation type="journal article" date="2020" name="Nat. Commun.">
        <title>Large-scale genome sequencing of mycorrhizal fungi provides insights into the early evolution of symbiotic traits.</title>
        <authorList>
            <person name="Miyauchi S."/>
            <person name="Kiss E."/>
            <person name="Kuo A."/>
            <person name="Drula E."/>
            <person name="Kohler A."/>
            <person name="Sanchez-Garcia M."/>
            <person name="Morin E."/>
            <person name="Andreopoulos B."/>
            <person name="Barry K.W."/>
            <person name="Bonito G."/>
            <person name="Buee M."/>
            <person name="Carver A."/>
            <person name="Chen C."/>
            <person name="Cichocki N."/>
            <person name="Clum A."/>
            <person name="Culley D."/>
            <person name="Crous P.W."/>
            <person name="Fauchery L."/>
            <person name="Girlanda M."/>
            <person name="Hayes R.D."/>
            <person name="Keri Z."/>
            <person name="LaButti K."/>
            <person name="Lipzen A."/>
            <person name="Lombard V."/>
            <person name="Magnuson J."/>
            <person name="Maillard F."/>
            <person name="Murat C."/>
            <person name="Nolan M."/>
            <person name="Ohm R.A."/>
            <person name="Pangilinan J."/>
            <person name="Pereira M.F."/>
            <person name="Perotto S."/>
            <person name="Peter M."/>
            <person name="Pfister S."/>
            <person name="Riley R."/>
            <person name="Sitrit Y."/>
            <person name="Stielow J.B."/>
            <person name="Szollosi G."/>
            <person name="Zifcakova L."/>
            <person name="Stursova M."/>
            <person name="Spatafora J.W."/>
            <person name="Tedersoo L."/>
            <person name="Vaario L.M."/>
            <person name="Yamada A."/>
            <person name="Yan M."/>
            <person name="Wang P."/>
            <person name="Xu J."/>
            <person name="Bruns T."/>
            <person name="Baldrian P."/>
            <person name="Vilgalys R."/>
            <person name="Dunand C."/>
            <person name="Henrissat B."/>
            <person name="Grigoriev I.V."/>
            <person name="Hibbett D."/>
            <person name="Nagy L.G."/>
            <person name="Martin F.M."/>
        </authorList>
    </citation>
    <scope>NUCLEOTIDE SEQUENCE</scope>
    <source>
        <strain evidence="1">P2</strain>
    </source>
</reference>
<gene>
    <name evidence="1" type="ORF">BDM02DRAFT_3093338</name>
</gene>
<dbReference type="EMBL" id="MU117986">
    <property type="protein sequence ID" value="KAF9650337.1"/>
    <property type="molecule type" value="Genomic_DNA"/>
</dbReference>
<proteinExistence type="predicted"/>
<sequence length="324" mass="35873">MVARCSTLPPFLRKIDPSAAGNGVYTEAIFAHSDGLGSAHSIWWHPAVPLAESTVILFVPGNPGLAAFYTEYLSELHSRSPDLAILAHSHLAHTPKVVDQPVFTNPSSVGLPAQLKSVIEALDAIKQTLQPKNIVLVGHSMGGWLCLQILKARPEEVSGAFLLFPSLCNMAVTPNGRKLSYFFRPPIPLTAALFSPLLRILPNFVYKAIYRNWPAPQLSVLRDLLRSPTAIYACLTLADEEMKTITALDEGLINEHQHKLWLYFAEHDDWVGDSKEEIIRMFHPDHEAVRVVRGEADIPHAFCINHGKSVAQQSLIWLQEGGFL</sequence>
<protein>
    <submittedName>
        <fullName evidence="1">Alpha/beta-hydrolase</fullName>
    </submittedName>
</protein>
<comment type="caution">
    <text evidence="1">The sequence shown here is derived from an EMBL/GenBank/DDBJ whole genome shotgun (WGS) entry which is preliminary data.</text>
</comment>
<evidence type="ECO:0000313" key="1">
    <source>
        <dbReference type="EMBL" id="KAF9650337.1"/>
    </source>
</evidence>
<evidence type="ECO:0000313" key="2">
    <source>
        <dbReference type="Proteomes" id="UP000886501"/>
    </source>
</evidence>
<reference evidence="1" key="1">
    <citation type="submission" date="2019-10" db="EMBL/GenBank/DDBJ databases">
        <authorList>
            <consortium name="DOE Joint Genome Institute"/>
            <person name="Kuo A."/>
            <person name="Miyauchi S."/>
            <person name="Kiss E."/>
            <person name="Drula E."/>
            <person name="Kohler A."/>
            <person name="Sanchez-Garcia M."/>
            <person name="Andreopoulos B."/>
            <person name="Barry K.W."/>
            <person name="Bonito G."/>
            <person name="Buee M."/>
            <person name="Carver A."/>
            <person name="Chen C."/>
            <person name="Cichocki N."/>
            <person name="Clum A."/>
            <person name="Culley D."/>
            <person name="Crous P.W."/>
            <person name="Fauchery L."/>
            <person name="Girlanda M."/>
            <person name="Hayes R."/>
            <person name="Keri Z."/>
            <person name="Labutti K."/>
            <person name="Lipzen A."/>
            <person name="Lombard V."/>
            <person name="Magnuson J."/>
            <person name="Maillard F."/>
            <person name="Morin E."/>
            <person name="Murat C."/>
            <person name="Nolan M."/>
            <person name="Ohm R."/>
            <person name="Pangilinan J."/>
            <person name="Pereira M."/>
            <person name="Perotto S."/>
            <person name="Peter M."/>
            <person name="Riley R."/>
            <person name="Sitrit Y."/>
            <person name="Stielow B."/>
            <person name="Szollosi G."/>
            <person name="Zifcakova L."/>
            <person name="Stursova M."/>
            <person name="Spatafora J.W."/>
            <person name="Tedersoo L."/>
            <person name="Vaario L.-M."/>
            <person name="Yamada A."/>
            <person name="Yan M."/>
            <person name="Wang P."/>
            <person name="Xu J."/>
            <person name="Bruns T."/>
            <person name="Baldrian P."/>
            <person name="Vilgalys R."/>
            <person name="Henrissat B."/>
            <person name="Grigoriev I.V."/>
            <person name="Hibbett D."/>
            <person name="Nagy L.G."/>
            <person name="Martin F.M."/>
        </authorList>
    </citation>
    <scope>NUCLEOTIDE SEQUENCE</scope>
    <source>
        <strain evidence="1">P2</strain>
    </source>
</reference>